<protein>
    <submittedName>
        <fullName evidence="2">Alpha-amylase</fullName>
    </submittedName>
</protein>
<organism evidence="2 3">
    <name type="scientific">Prosthecochloris vibrioformis</name>
    <name type="common">Chlorobium vibrioforme</name>
    <dbReference type="NCBI Taxonomy" id="1098"/>
    <lineage>
        <taxon>Bacteria</taxon>
        <taxon>Pseudomonadati</taxon>
        <taxon>Chlorobiota</taxon>
        <taxon>Chlorobiia</taxon>
        <taxon>Chlorobiales</taxon>
        <taxon>Chlorobiaceae</taxon>
        <taxon>Prosthecochloris</taxon>
    </lineage>
</organism>
<proteinExistence type="predicted"/>
<feature type="domain" description="Glycosyl hydrolase family 13 catalytic" evidence="1">
    <location>
        <begin position="85"/>
        <end position="546"/>
    </location>
</feature>
<gene>
    <name evidence="2" type="ORF">FGF68_04615</name>
</gene>
<sequence>MTRHLQQLLDALAALPQQQPYKHYHIPALWVGESSGTVSVDPKRHYSDAIESILARDPHPLQDAGADADTWSRSAAVYNLFARLTTAFDHDGNGTINPDPLQGGFRETGTLLKSIALLPYIKKLGVNTVYLLPLTAPGTVNRKGNLGSPYAIKNHFTIDPLLAEPALGLSAETTLKAFVEAAHHLGLRVMFEYVFRTASIDNDWIPQHPDWFYWLYDTPPASADSTPFGPPEFDHDTLNRIYEQVDKHDHQKLPDPPQSYRNRFAPTPERIQQNPDGSYTGITAEGDTCSIASAFSDWPPDDRQPPWTDVTYLKLHRHPGFNYIAYNTIRMYDTLLDNPEARNTELWNAIQGIIPHYQATYGIDGAMIDMGHALPAELKAGIVKKARQADPGFAFWDENFDPSSSAKDEGFNAVFGSFPFVLQDPIYIRGLLNFLSKTGVPLPFFATGENHNTPRVTHNHPGEEGRRRSQFIFALAMMLPAIPFIHSGMEICESHPVNLGLNFTDDDRKRFPAESLPLFSRATYDWKNTNNLSPIHTYITKLLAIRQRYHNIISSGEKGSLVLPFTSSPDMVAVMRKGSRSNLIFAGNSNFKNKIQTTLEFSRETCTTTDLIQGKPLQVERHKLELTLEPGQSVMFEMPH</sequence>
<dbReference type="Gene3D" id="3.20.20.80">
    <property type="entry name" value="Glycosidases"/>
    <property type="match status" value="1"/>
</dbReference>
<dbReference type="Proteomes" id="UP000309544">
    <property type="component" value="Unassembled WGS sequence"/>
</dbReference>
<dbReference type="PANTHER" id="PTHR10357">
    <property type="entry name" value="ALPHA-AMYLASE FAMILY MEMBER"/>
    <property type="match status" value="1"/>
</dbReference>
<comment type="caution">
    <text evidence="2">The sequence shown here is derived from an EMBL/GenBank/DDBJ whole genome shotgun (WGS) entry which is preliminary data.</text>
</comment>
<dbReference type="SUPFAM" id="SSF51445">
    <property type="entry name" value="(Trans)glycosidases"/>
    <property type="match status" value="1"/>
</dbReference>
<evidence type="ECO:0000313" key="2">
    <source>
        <dbReference type="EMBL" id="TNJ36866.1"/>
    </source>
</evidence>
<dbReference type="InterPro" id="IPR006047">
    <property type="entry name" value="GH13_cat_dom"/>
</dbReference>
<keyword evidence="3" id="KW-1185">Reference proteome</keyword>
<name>A0A5C4S028_PROVB</name>
<evidence type="ECO:0000259" key="1">
    <source>
        <dbReference type="SMART" id="SM00642"/>
    </source>
</evidence>
<dbReference type="GO" id="GO:0009313">
    <property type="term" value="P:oligosaccharide catabolic process"/>
    <property type="evidence" value="ECO:0007669"/>
    <property type="project" value="TreeGrafter"/>
</dbReference>
<dbReference type="AlphaFoldDB" id="A0A5C4S028"/>
<reference evidence="2 3" key="1">
    <citation type="submission" date="2019-05" db="EMBL/GenBank/DDBJ databases">
        <title>Draft Whole-Genome sequence of the green sulfur bacterium Prosthecochloris vibrioformis DSM 260.</title>
        <authorList>
            <person name="Meyer T.E."/>
            <person name="Kyndt J.A."/>
        </authorList>
    </citation>
    <scope>NUCLEOTIDE SEQUENCE [LARGE SCALE GENOMIC DNA]</scope>
    <source>
        <strain evidence="2 3">DSM 260</strain>
    </source>
</reference>
<dbReference type="SMART" id="SM00642">
    <property type="entry name" value="Aamy"/>
    <property type="match status" value="1"/>
</dbReference>
<evidence type="ECO:0000313" key="3">
    <source>
        <dbReference type="Proteomes" id="UP000309544"/>
    </source>
</evidence>
<dbReference type="RefSeq" id="WP_068867302.1">
    <property type="nucleotide sequence ID" value="NZ_VDCI01000003.1"/>
</dbReference>
<dbReference type="GO" id="GO:0004556">
    <property type="term" value="F:alpha-amylase activity"/>
    <property type="evidence" value="ECO:0007669"/>
    <property type="project" value="TreeGrafter"/>
</dbReference>
<dbReference type="InterPro" id="IPR017853">
    <property type="entry name" value="GH"/>
</dbReference>
<dbReference type="Pfam" id="PF00128">
    <property type="entry name" value="Alpha-amylase"/>
    <property type="match status" value="1"/>
</dbReference>
<dbReference type="PANTHER" id="PTHR10357:SF179">
    <property type="entry name" value="NEUTRAL AND BASIC AMINO ACID TRANSPORT PROTEIN RBAT"/>
    <property type="match status" value="1"/>
</dbReference>
<dbReference type="EMBL" id="VDCI01000003">
    <property type="protein sequence ID" value="TNJ36866.1"/>
    <property type="molecule type" value="Genomic_DNA"/>
</dbReference>
<accession>A0A5C4S028</accession>